<evidence type="ECO:0000313" key="2">
    <source>
        <dbReference type="EMBL" id="BCI67551.1"/>
    </source>
</evidence>
<dbReference type="PANTHER" id="PTHR48083:SF37">
    <property type="entry name" value="DEHYDROGENASE, PUTATIVE-RELATED"/>
    <property type="match status" value="1"/>
</dbReference>
<dbReference type="SUPFAM" id="SSF47203">
    <property type="entry name" value="Acyl-CoA dehydrogenase C-terminal domain-like"/>
    <property type="match status" value="1"/>
</dbReference>
<dbReference type="SUPFAM" id="SSF56645">
    <property type="entry name" value="Acyl-CoA dehydrogenase NM domain-like"/>
    <property type="match status" value="1"/>
</dbReference>
<dbReference type="InterPro" id="IPR036250">
    <property type="entry name" value="AcylCo_DH-like_C"/>
</dbReference>
<dbReference type="InterPro" id="IPR037069">
    <property type="entry name" value="AcylCoA_DH/ox_N_sf"/>
</dbReference>
<proteinExistence type="predicted"/>
<dbReference type="Gene3D" id="2.40.110.10">
    <property type="entry name" value="Butyryl-CoA Dehydrogenase, subunit A, domain 2"/>
    <property type="match status" value="1"/>
</dbReference>
<dbReference type="Gene3D" id="1.10.540.10">
    <property type="entry name" value="Acyl-CoA dehydrogenase/oxidase, N-terminal domain"/>
    <property type="match status" value="1"/>
</dbReference>
<keyword evidence="1" id="KW-0560">Oxidoreductase</keyword>
<dbReference type="Gene3D" id="1.20.140.10">
    <property type="entry name" value="Butyryl-CoA Dehydrogenase, subunit A, domain 3"/>
    <property type="match status" value="1"/>
</dbReference>
<dbReference type="GO" id="GO:0005737">
    <property type="term" value="C:cytoplasm"/>
    <property type="evidence" value="ECO:0007669"/>
    <property type="project" value="TreeGrafter"/>
</dbReference>
<evidence type="ECO:0008006" key="4">
    <source>
        <dbReference type="Google" id="ProtNLM"/>
    </source>
</evidence>
<reference evidence="2 3" key="1">
    <citation type="submission" date="2020-07" db="EMBL/GenBank/DDBJ databases">
        <title>Complete Genome Sequence of an acetic acid bacterium, Acetobacter aceti JCM20276.</title>
        <authorList>
            <person name="Hirose Y."/>
            <person name="Mihara H."/>
        </authorList>
    </citation>
    <scope>NUCLEOTIDE SEQUENCE [LARGE SCALE GENOMIC DNA]</scope>
    <source>
        <strain evidence="2 3">JCM20276</strain>
    </source>
</reference>
<dbReference type="PANTHER" id="PTHR48083">
    <property type="entry name" value="MEDIUM-CHAIN SPECIFIC ACYL-COA DEHYDROGENASE, MITOCHONDRIAL-RELATED"/>
    <property type="match status" value="1"/>
</dbReference>
<dbReference type="GO" id="GO:0050660">
    <property type="term" value="F:flavin adenine dinucleotide binding"/>
    <property type="evidence" value="ECO:0007669"/>
    <property type="project" value="InterPro"/>
</dbReference>
<name>A0A6S6PLK0_ACEAC</name>
<dbReference type="RefSeq" id="WP_099348239.1">
    <property type="nucleotide sequence ID" value="NZ_BEWK01000017.1"/>
</dbReference>
<evidence type="ECO:0000256" key="1">
    <source>
        <dbReference type="ARBA" id="ARBA00023002"/>
    </source>
</evidence>
<dbReference type="GO" id="GO:0033539">
    <property type="term" value="P:fatty acid beta-oxidation using acyl-CoA dehydrogenase"/>
    <property type="evidence" value="ECO:0007669"/>
    <property type="project" value="TreeGrafter"/>
</dbReference>
<protein>
    <recommendedName>
        <fullName evidence="4">Acyl-CoA dehydrogenase</fullName>
    </recommendedName>
</protein>
<organism evidence="2 3">
    <name type="scientific">Acetobacter aceti</name>
    <dbReference type="NCBI Taxonomy" id="435"/>
    <lineage>
        <taxon>Bacteria</taxon>
        <taxon>Pseudomonadati</taxon>
        <taxon>Pseudomonadota</taxon>
        <taxon>Alphaproteobacteria</taxon>
        <taxon>Acetobacterales</taxon>
        <taxon>Acetobacteraceae</taxon>
        <taxon>Acetobacter</taxon>
        <taxon>Acetobacter subgen. Acetobacter</taxon>
    </lineage>
</organism>
<dbReference type="AlphaFoldDB" id="A0A6S6PLK0"/>
<gene>
    <name evidence="2" type="ORF">AAJCM20276_21750</name>
</gene>
<dbReference type="InterPro" id="IPR009100">
    <property type="entry name" value="AcylCoA_DH/oxidase_NM_dom_sf"/>
</dbReference>
<dbReference type="InterPro" id="IPR050741">
    <property type="entry name" value="Acyl-CoA_dehydrogenase"/>
</dbReference>
<sequence length="376" mass="40140">MPVSPALSFQGGISQFCTALRLAEKQWNQVAVDSEEDFPFPELRKFAQIGALSVTLSVANGGLGLHDSRAGMVALADLLRLAGRLNLALGRCLEGHINVVRLVSLYGSAQQRAVLAEYLQHNTLAGIWVTDGSPSVALVQNGNEIRLTGQKGFASAVRAVGVALITARTEQGDTVMVLVPVGEKARMGPGPGHLTGMSGSGTGSYDFTGVVVPSTNIIGKPGDYLRQPEFSAGAWRGSAVALGGMDHLVHLLLEELRGRDRASNPHQQVRIGEALILRETASMWVRRAAMAVCNPHAEAGETVALVNLARIAVEQAALALIPLVQRGLGVMAFVRGHPVERVMRDLATYLRQPAPDETLTEAAGWFTEHEWPEDVT</sequence>
<dbReference type="Proteomes" id="UP000515220">
    <property type="component" value="Chromosome"/>
</dbReference>
<evidence type="ECO:0000313" key="3">
    <source>
        <dbReference type="Proteomes" id="UP000515220"/>
    </source>
</evidence>
<accession>A0A6S6PLK0</accession>
<dbReference type="EMBL" id="AP023326">
    <property type="protein sequence ID" value="BCI67551.1"/>
    <property type="molecule type" value="Genomic_DNA"/>
</dbReference>
<dbReference type="InterPro" id="IPR046373">
    <property type="entry name" value="Acyl-CoA_Oxase/DH_mid-dom_sf"/>
</dbReference>
<dbReference type="GO" id="GO:0003995">
    <property type="term" value="F:acyl-CoA dehydrogenase activity"/>
    <property type="evidence" value="ECO:0007669"/>
    <property type="project" value="TreeGrafter"/>
</dbReference>